<name>A0ABX0U877_9FLAO</name>
<dbReference type="Proteomes" id="UP000745859">
    <property type="component" value="Unassembled WGS sequence"/>
</dbReference>
<organism evidence="1 2">
    <name type="scientific">Wenyingzhuangia heitensis</name>
    <dbReference type="NCBI Taxonomy" id="1487859"/>
    <lineage>
        <taxon>Bacteria</taxon>
        <taxon>Pseudomonadati</taxon>
        <taxon>Bacteroidota</taxon>
        <taxon>Flavobacteriia</taxon>
        <taxon>Flavobacteriales</taxon>
        <taxon>Flavobacteriaceae</taxon>
        <taxon>Wenyingzhuangia</taxon>
    </lineage>
</organism>
<keyword evidence="2" id="KW-1185">Reference proteome</keyword>
<protein>
    <recommendedName>
        <fullName evidence="3">Pyridoxamine 5'-phosphate oxidase putative domain-containing protein</fullName>
    </recommendedName>
</protein>
<evidence type="ECO:0000313" key="2">
    <source>
        <dbReference type="Proteomes" id="UP000745859"/>
    </source>
</evidence>
<comment type="caution">
    <text evidence="1">The sequence shown here is derived from an EMBL/GenBank/DDBJ whole genome shotgun (WGS) entry which is preliminary data.</text>
</comment>
<reference evidence="1 2" key="1">
    <citation type="submission" date="2020-03" db="EMBL/GenBank/DDBJ databases">
        <title>Genomic Encyclopedia of Type Strains, Phase IV (KMG-IV): sequencing the most valuable type-strain genomes for metagenomic binning, comparative biology and taxonomic classification.</title>
        <authorList>
            <person name="Goeker M."/>
        </authorList>
    </citation>
    <scope>NUCLEOTIDE SEQUENCE [LARGE SCALE GENOMIC DNA]</scope>
    <source>
        <strain evidence="1 2">DSM 101599</strain>
    </source>
</reference>
<proteinExistence type="predicted"/>
<evidence type="ECO:0000313" key="1">
    <source>
        <dbReference type="EMBL" id="NIJ45044.1"/>
    </source>
</evidence>
<accession>A0ABX0U877</accession>
<dbReference type="RefSeq" id="WP_167186178.1">
    <property type="nucleotide sequence ID" value="NZ_JAASQL010000001.1"/>
</dbReference>
<dbReference type="EMBL" id="JAASQL010000001">
    <property type="protein sequence ID" value="NIJ45044.1"/>
    <property type="molecule type" value="Genomic_DNA"/>
</dbReference>
<gene>
    <name evidence="1" type="ORF">FHR24_001483</name>
</gene>
<sequence>MIHFIPEIQTKLSEIQSIAYIDEDTGQLDNYSPNFPVKWPCALIDISSVVFSDIGKDRKKTPINRQNASGDIVITVANLKLTNTSKLAPVGQKQHAWSIHEEIQNIHEKLQGFRIMENTSRLVRKRFRRTKRDDGVQQYEITYGIEATDV</sequence>
<evidence type="ECO:0008006" key="3">
    <source>
        <dbReference type="Google" id="ProtNLM"/>
    </source>
</evidence>